<evidence type="ECO:0000313" key="4">
    <source>
        <dbReference type="Proteomes" id="UP000054742"/>
    </source>
</evidence>
<dbReference type="AlphaFoldDB" id="A0A0W0SP38"/>
<dbReference type="InterPro" id="IPR007055">
    <property type="entry name" value="BON_dom"/>
</dbReference>
<feature type="domain" description="BON" evidence="2">
    <location>
        <begin position="35"/>
        <end position="106"/>
    </location>
</feature>
<organism evidence="3 4">
    <name type="scientific">Legionella brunensis</name>
    <dbReference type="NCBI Taxonomy" id="29422"/>
    <lineage>
        <taxon>Bacteria</taxon>
        <taxon>Pseudomonadati</taxon>
        <taxon>Pseudomonadota</taxon>
        <taxon>Gammaproteobacteria</taxon>
        <taxon>Legionellales</taxon>
        <taxon>Legionellaceae</taxon>
        <taxon>Legionella</taxon>
    </lineage>
</organism>
<protein>
    <submittedName>
        <fullName evidence="3">Osmotically inducible protein Y</fullName>
    </submittedName>
</protein>
<comment type="caution">
    <text evidence="3">The sequence shown here is derived from an EMBL/GenBank/DDBJ whole genome shotgun (WGS) entry which is preliminary data.</text>
</comment>
<feature type="chain" id="PRO_5006912218" evidence="1">
    <location>
        <begin position="25"/>
        <end position="191"/>
    </location>
</feature>
<feature type="signal peptide" evidence="1">
    <location>
        <begin position="1"/>
        <end position="24"/>
    </location>
</feature>
<gene>
    <name evidence="3" type="ORF">Lbru_0924</name>
</gene>
<feature type="domain" description="BON" evidence="2">
    <location>
        <begin position="112"/>
        <end position="184"/>
    </location>
</feature>
<reference evidence="3 4" key="1">
    <citation type="submission" date="2015-11" db="EMBL/GenBank/DDBJ databases">
        <title>Genomic analysis of 38 Legionella species identifies large and diverse effector repertoires.</title>
        <authorList>
            <person name="Burstein D."/>
            <person name="Amaro F."/>
            <person name="Zusman T."/>
            <person name="Lifshitz Z."/>
            <person name="Cohen O."/>
            <person name="Gilbert J.A."/>
            <person name="Pupko T."/>
            <person name="Shuman H.A."/>
            <person name="Segal G."/>
        </authorList>
    </citation>
    <scope>NUCLEOTIDE SEQUENCE [LARGE SCALE GENOMIC DNA]</scope>
    <source>
        <strain evidence="3 4">ATCC 43878</strain>
    </source>
</reference>
<dbReference type="Gene3D" id="3.30.1340.30">
    <property type="match status" value="2"/>
</dbReference>
<name>A0A0W0SP38_9GAMM</name>
<dbReference type="PANTHER" id="PTHR34606:SF15">
    <property type="entry name" value="BON DOMAIN-CONTAINING PROTEIN"/>
    <property type="match status" value="1"/>
</dbReference>
<dbReference type="InterPro" id="IPR051686">
    <property type="entry name" value="Lipoprotein_DolP"/>
</dbReference>
<proteinExistence type="predicted"/>
<dbReference type="STRING" id="29422.Lbru_0924"/>
<evidence type="ECO:0000313" key="3">
    <source>
        <dbReference type="EMBL" id="KTC85128.1"/>
    </source>
</evidence>
<evidence type="ECO:0000259" key="2">
    <source>
        <dbReference type="PROSITE" id="PS50914"/>
    </source>
</evidence>
<keyword evidence="4" id="KW-1185">Reference proteome</keyword>
<dbReference type="PROSITE" id="PS50914">
    <property type="entry name" value="BON"/>
    <property type="match status" value="2"/>
</dbReference>
<dbReference type="Pfam" id="PF04972">
    <property type="entry name" value="BON"/>
    <property type="match status" value="2"/>
</dbReference>
<accession>A0A0W0SP38</accession>
<dbReference type="OrthoDB" id="5638756at2"/>
<dbReference type="PANTHER" id="PTHR34606">
    <property type="entry name" value="BON DOMAIN-CONTAINING PROTEIN"/>
    <property type="match status" value="1"/>
</dbReference>
<dbReference type="EMBL" id="LNXV01000007">
    <property type="protein sequence ID" value="KTC85128.1"/>
    <property type="molecule type" value="Genomic_DNA"/>
</dbReference>
<evidence type="ECO:0000256" key="1">
    <source>
        <dbReference type="SAM" id="SignalP"/>
    </source>
</evidence>
<dbReference type="RefSeq" id="WP_058441022.1">
    <property type="nucleotide sequence ID" value="NZ_CAAAHU010000009.1"/>
</dbReference>
<sequence>MDKSITFKIAIVVSCISLTLVAFAKENQTSKTTANQTYNYKMIAIKNAVQSALRDYMSKVTMKVSNGVVFLSGRLDSEANYEKIITLAESTQGVKDVNVDQLTVKGSQQSLKDISITAKVKGALIREDIMDKNISSWTIHVDTQKGQVFLTGQVGSIKQKDSIMKVVKSVNGVHEVNDKITMKPTSKNSKA</sequence>
<keyword evidence="1" id="KW-0732">Signal</keyword>
<dbReference type="PATRIC" id="fig|29422.6.peg.970"/>
<dbReference type="Proteomes" id="UP000054742">
    <property type="component" value="Unassembled WGS sequence"/>
</dbReference>